<dbReference type="InterPro" id="IPR008326">
    <property type="entry name" value="PdhI-like"/>
</dbReference>
<organism evidence="3 4">
    <name type="scientific">Bacillus weihaiensis</name>
    <dbReference type="NCBI Taxonomy" id="1547283"/>
    <lineage>
        <taxon>Bacteria</taxon>
        <taxon>Bacillati</taxon>
        <taxon>Bacillota</taxon>
        <taxon>Bacilli</taxon>
        <taxon>Bacillales</taxon>
        <taxon>Bacillaceae</taxon>
        <taxon>Bacillus</taxon>
    </lineage>
</organism>
<dbReference type="InterPro" id="IPR000361">
    <property type="entry name" value="ATAP_core_dom"/>
</dbReference>
<dbReference type="PIRSF" id="PIRSF034852">
    <property type="entry name" value="UCP034852"/>
    <property type="match status" value="1"/>
</dbReference>
<dbReference type="AlphaFoldDB" id="A0A1L3MRY4"/>
<evidence type="ECO:0000259" key="2">
    <source>
        <dbReference type="Pfam" id="PF01521"/>
    </source>
</evidence>
<dbReference type="STRING" id="1547283.A9C19_10240"/>
<evidence type="ECO:0000313" key="4">
    <source>
        <dbReference type="Proteomes" id="UP000181936"/>
    </source>
</evidence>
<evidence type="ECO:0000313" key="3">
    <source>
        <dbReference type="EMBL" id="APH05098.1"/>
    </source>
</evidence>
<dbReference type="SUPFAM" id="SSF89360">
    <property type="entry name" value="HesB-like domain"/>
    <property type="match status" value="1"/>
</dbReference>
<dbReference type="Pfam" id="PF01521">
    <property type="entry name" value="Fe-S_biosyn"/>
    <property type="match status" value="1"/>
</dbReference>
<sequence length="100" mass="11567">MNLMINEHAAKWYIDELMLEKGDNVQFFVRYGGCSNVQKGFSLGVVKQNPEEVGSSVEANGITFFVEKRDLWYFDGHDLRVELDESEQEPVFHYENGKES</sequence>
<proteinExistence type="inferred from homology"/>
<dbReference type="InterPro" id="IPR035903">
    <property type="entry name" value="HesB-like_dom_sf"/>
</dbReference>
<keyword evidence="4" id="KW-1185">Reference proteome</keyword>
<gene>
    <name evidence="3" type="ORF">A9C19_10240</name>
</gene>
<comment type="similarity">
    <text evidence="1">Belongs to the HesB/IscA family.</text>
</comment>
<protein>
    <recommendedName>
        <fullName evidence="2">Core domain-containing protein</fullName>
    </recommendedName>
</protein>
<dbReference type="KEGG" id="bwh:A9C19_10240"/>
<dbReference type="Proteomes" id="UP000181936">
    <property type="component" value="Chromosome"/>
</dbReference>
<dbReference type="OrthoDB" id="1645729at2"/>
<dbReference type="RefSeq" id="WP_072579891.1">
    <property type="nucleotide sequence ID" value="NZ_CP016020.1"/>
</dbReference>
<reference evidence="3 4" key="1">
    <citation type="journal article" date="2016" name="Sci. Rep.">
        <title>Complete genome sequence and transcriptomic analysis of a novel marine strain Bacillus weihaiensis reveals the mechanism of brown algae degradation.</title>
        <authorList>
            <person name="Zhu Y."/>
            <person name="Chen P."/>
            <person name="Bao Y."/>
            <person name="Men Y."/>
            <person name="Zeng Y."/>
            <person name="Yang J."/>
            <person name="Sun J."/>
            <person name="Sun Y."/>
        </authorList>
    </citation>
    <scope>NUCLEOTIDE SEQUENCE [LARGE SCALE GENOMIC DNA]</scope>
    <source>
        <strain evidence="3 4">Alg07</strain>
    </source>
</reference>
<evidence type="ECO:0000256" key="1">
    <source>
        <dbReference type="ARBA" id="ARBA00006718"/>
    </source>
</evidence>
<name>A0A1L3MRY4_9BACI</name>
<feature type="domain" description="Core" evidence="2">
    <location>
        <begin position="1"/>
        <end position="90"/>
    </location>
</feature>
<accession>A0A1L3MRY4</accession>
<dbReference type="EMBL" id="CP016020">
    <property type="protein sequence ID" value="APH05098.1"/>
    <property type="molecule type" value="Genomic_DNA"/>
</dbReference>